<dbReference type="InterPro" id="IPR032695">
    <property type="entry name" value="Integrin_dom_sf"/>
</dbReference>
<dbReference type="SUPFAM" id="SSF69318">
    <property type="entry name" value="Integrin alpha N-terminal domain"/>
    <property type="match status" value="1"/>
</dbReference>
<dbReference type="OrthoDB" id="5317514at2759"/>
<feature type="region of interest" description="Disordered" evidence="12">
    <location>
        <begin position="1224"/>
        <end position="1282"/>
    </location>
</feature>
<evidence type="ECO:0000256" key="1">
    <source>
        <dbReference type="ARBA" id="ARBA00004479"/>
    </source>
</evidence>
<dbReference type="Pfam" id="PF20806">
    <property type="entry name" value="Integrin_A_Ig_3"/>
    <property type="match status" value="1"/>
</dbReference>
<feature type="repeat" description="FG-GAP" evidence="10">
    <location>
        <begin position="377"/>
        <end position="432"/>
    </location>
</feature>
<dbReference type="InterPro" id="IPR013519">
    <property type="entry name" value="Int_alpha_beta-p"/>
</dbReference>
<feature type="signal peptide" evidence="11">
    <location>
        <begin position="1"/>
        <end position="26"/>
    </location>
</feature>
<evidence type="ECO:0000256" key="6">
    <source>
        <dbReference type="ARBA" id="ARBA00023037"/>
    </source>
</evidence>
<comment type="subcellular location">
    <subcellularLocation>
        <location evidence="1 11">Membrane</location>
        <topology evidence="1 11">Single-pass type I membrane protein</topology>
    </subcellularLocation>
</comment>
<dbReference type="GO" id="GO:0005178">
    <property type="term" value="F:integrin binding"/>
    <property type="evidence" value="ECO:0007669"/>
    <property type="project" value="TreeGrafter"/>
</dbReference>
<dbReference type="Pfam" id="PF01839">
    <property type="entry name" value="FG-GAP"/>
    <property type="match status" value="2"/>
</dbReference>
<dbReference type="GO" id="GO:0008305">
    <property type="term" value="C:integrin complex"/>
    <property type="evidence" value="ECO:0007669"/>
    <property type="project" value="InterPro"/>
</dbReference>
<gene>
    <name evidence="14" type="ORF">CRM22_005470</name>
</gene>
<sequence>MGLLFRMNVTLVYIVCLLHGIIVTDSFNIDVNAPILKLGSANTSFGFSLVGHTKPNSDKGIIIGSPKSGANGEIYWCRSLDSTCSKITVDVRALARTNNEINGALFGYSMSSLDYKNPENVTVCAPKLTRSIVQSDYVTGGCFQLDANLQDPKAFQSSMSFCQDIPEAAKSIDLRHCTIGATVGHHPRSPNSLFMGGPYFYYAKGMGAILDTKKFSRTQTSRENIPPNTLLGSALDVSDRIFAPQYGPDPQVYVAYGGPGVPVTANEAKDVGTGIVLIYHSSDVDSGTDLNPVIQINGNQFASRFGHAVLLVDINNDGWEDLIVGAPYQEIEAVAGGQPQYGAVFVFINRQGQFPQPFSHHSGFEPFTYENHQMLFPPDKQECEADSLSGYGATLAELGDINHDGFQDFAVGAPYATGGGMVFVYHGSRTGRIGLPAQVICTPKLATNVPLRGLGFAVGLKGLDLDGNGYADLALGAPLSDSVVVLRTRPIIKFKVHLVLNDGSTRIPRNLDSLPDCTAEASNLPGYMAPKVRCLNTKIFMTYTSVDGKPCKPDVRYRATVLLKSDPPTPWLHELWEEMPAEREEITTRPKDSTCGSHDFVSLASGTLFHDLSIVPVSFIGERSVKDYADQADRFFTVNRSASSAALNSPGGYLPIDLEATCRERMEDRSYKYPVELDQGTAKTVRIVFRDTKLVDQTSPVQIGVRWVADLPVPYPAAGDMDQFPISNPRENSQLIKLNFDNDCTVRTCCPRLAVTYEVEVSRDKHGPVVYVGDDKAQTITVQATVTNIGADPAFMTSLVSTYPPTLLELDPTLGPGLNVAPNAASCSLANPLIPGESQKCLLRWLVVAHQLTVQMAQFSVNSTIITGAASPVEVHGSPTHELRVNVKMVVNVSVTGTVEPNTVYFSGNASDGIKSISAENQIGDSRLLIKFTVRNLRNHSLIPASRLIVDWPYEIAGDIKESHGKYLLYLLDNPSVVQHQFSIPGEKETNMTSVICDSQALKRLVNPHNYRIFKFLRPSSDSVPVNLGRVDLPSSHPSTYPPLSPNKMSQEVPGRSEYSDKQQKRLMTTVSCYNGQLRCVPITCDLGKLSHKAGPITLEFVARLWDNTMRQDFKEFFLTKLRLSATWRADVKYGIDLGDADHTQETYLNSWVHKSALDPGFLGHTRIELSIFNNLEPKPIVPKYTALYIALAVFGGALVLAIIVIILKKAGFFKRKRFLRKPKQDSTDASKPLNPAAAKSTATSASTTQYSRQPNVPTRGYQAGTMSMTSPQAGGPLEEGPVTQPAVSANIFTFEEPSGHFARRVESAAY</sequence>
<dbReference type="Gene3D" id="2.60.40.1530">
    <property type="entry name" value="ntegrin, alpha v. Chain A, domain 4"/>
    <property type="match status" value="1"/>
</dbReference>
<feature type="transmembrane region" description="Helical" evidence="11">
    <location>
        <begin position="1187"/>
        <end position="1208"/>
    </location>
</feature>
<keyword evidence="5 11" id="KW-0130">Cell adhesion</keyword>
<dbReference type="PANTHER" id="PTHR23220:SF122">
    <property type="entry name" value="INTEGRIN ALPHA-PS1"/>
    <property type="match status" value="1"/>
</dbReference>
<evidence type="ECO:0000313" key="14">
    <source>
        <dbReference type="EMBL" id="TGZ66174.1"/>
    </source>
</evidence>
<evidence type="ECO:0000313" key="15">
    <source>
        <dbReference type="Proteomes" id="UP000308267"/>
    </source>
</evidence>
<keyword evidence="11" id="KW-0812">Transmembrane</keyword>
<dbReference type="Proteomes" id="UP000308267">
    <property type="component" value="Unassembled WGS sequence"/>
</dbReference>
<dbReference type="GO" id="GO:0007160">
    <property type="term" value="P:cell-matrix adhesion"/>
    <property type="evidence" value="ECO:0007669"/>
    <property type="project" value="TreeGrafter"/>
</dbReference>
<dbReference type="GO" id="GO:0098609">
    <property type="term" value="P:cell-cell adhesion"/>
    <property type="evidence" value="ECO:0007669"/>
    <property type="project" value="TreeGrafter"/>
</dbReference>
<evidence type="ECO:0000256" key="10">
    <source>
        <dbReference type="PROSITE-ProRule" id="PRU00803"/>
    </source>
</evidence>
<feature type="compositionally biased region" description="Low complexity" evidence="12">
    <location>
        <begin position="1237"/>
        <end position="1249"/>
    </location>
</feature>
<dbReference type="GO" id="GO:0007229">
    <property type="term" value="P:integrin-mediated signaling pathway"/>
    <property type="evidence" value="ECO:0007669"/>
    <property type="project" value="UniProtKB-KW"/>
</dbReference>
<name>A0A4V3SEW7_OPIFE</name>
<evidence type="ECO:0000256" key="9">
    <source>
        <dbReference type="ARBA" id="ARBA00023180"/>
    </source>
</evidence>
<dbReference type="Gene3D" id="2.130.10.130">
    <property type="entry name" value="Integrin alpha, N-terminal"/>
    <property type="match status" value="1"/>
</dbReference>
<comment type="similarity">
    <text evidence="2 11">Belongs to the integrin alpha chain family.</text>
</comment>
<evidence type="ECO:0000256" key="11">
    <source>
        <dbReference type="RuleBase" id="RU003762"/>
    </source>
</evidence>
<feature type="repeat" description="FG-GAP" evidence="10">
    <location>
        <begin position="440"/>
        <end position="503"/>
    </location>
</feature>
<keyword evidence="11" id="KW-1133">Transmembrane helix</keyword>
<evidence type="ECO:0000256" key="5">
    <source>
        <dbReference type="ARBA" id="ARBA00022889"/>
    </source>
</evidence>
<feature type="chain" id="PRO_5020820198" description="Integrin alpha third immunoglobulin-like domain-containing protein" evidence="11">
    <location>
        <begin position="27"/>
        <end position="1311"/>
    </location>
</feature>
<keyword evidence="8 11" id="KW-0675">Receptor</keyword>
<accession>A0A4V3SEW7</accession>
<evidence type="ECO:0000259" key="13">
    <source>
        <dbReference type="Pfam" id="PF20806"/>
    </source>
</evidence>
<organism evidence="14 15">
    <name type="scientific">Opisthorchis felineus</name>
    <dbReference type="NCBI Taxonomy" id="147828"/>
    <lineage>
        <taxon>Eukaryota</taxon>
        <taxon>Metazoa</taxon>
        <taxon>Spiralia</taxon>
        <taxon>Lophotrochozoa</taxon>
        <taxon>Platyhelminthes</taxon>
        <taxon>Trematoda</taxon>
        <taxon>Digenea</taxon>
        <taxon>Opisthorchiida</taxon>
        <taxon>Opisthorchiata</taxon>
        <taxon>Opisthorchiidae</taxon>
        <taxon>Opisthorchis</taxon>
    </lineage>
</organism>
<comment type="caution">
    <text evidence="14">The sequence shown here is derived from an EMBL/GenBank/DDBJ whole genome shotgun (WGS) entry which is preliminary data.</text>
</comment>
<keyword evidence="15" id="KW-1185">Reference proteome</keyword>
<dbReference type="InterPro" id="IPR000413">
    <property type="entry name" value="Integrin_alpha"/>
</dbReference>
<evidence type="ECO:0000256" key="2">
    <source>
        <dbReference type="ARBA" id="ARBA00008054"/>
    </source>
</evidence>
<dbReference type="PRINTS" id="PR01185">
    <property type="entry name" value="INTEGRINA"/>
</dbReference>
<dbReference type="PANTHER" id="PTHR23220">
    <property type="entry name" value="INTEGRIN ALPHA"/>
    <property type="match status" value="1"/>
</dbReference>
<protein>
    <recommendedName>
        <fullName evidence="13">Integrin alpha third immunoglobulin-like domain-containing protein</fullName>
    </recommendedName>
</protein>
<dbReference type="GO" id="GO:0009897">
    <property type="term" value="C:external side of plasma membrane"/>
    <property type="evidence" value="ECO:0007669"/>
    <property type="project" value="TreeGrafter"/>
</dbReference>
<keyword evidence="3 11" id="KW-0732">Signal</keyword>
<reference evidence="14 15" key="1">
    <citation type="journal article" date="2019" name="BMC Genomics">
        <title>New insights from Opisthorchis felineus genome: update on genomics of the epidemiologically important liver flukes.</title>
        <authorList>
            <person name="Ershov N.I."/>
            <person name="Mordvinov V.A."/>
            <person name="Prokhortchouk E.B."/>
            <person name="Pakharukova M.Y."/>
            <person name="Gunbin K.V."/>
            <person name="Ustyantsev K."/>
            <person name="Genaev M.A."/>
            <person name="Blinov A.G."/>
            <person name="Mazur A."/>
            <person name="Boulygina E."/>
            <person name="Tsygankova S."/>
            <person name="Khrameeva E."/>
            <person name="Chekanov N."/>
            <person name="Fan G."/>
            <person name="Xiao A."/>
            <person name="Zhang H."/>
            <person name="Xu X."/>
            <person name="Yang H."/>
            <person name="Solovyev V."/>
            <person name="Lee S.M."/>
            <person name="Liu X."/>
            <person name="Afonnikov D.A."/>
            <person name="Skryabin K.G."/>
        </authorList>
    </citation>
    <scope>NUCLEOTIDE SEQUENCE [LARGE SCALE GENOMIC DNA]</scope>
    <source>
        <strain evidence="14">AK-0245</strain>
        <tissue evidence="14">Whole organism</tissue>
    </source>
</reference>
<evidence type="ECO:0000256" key="12">
    <source>
        <dbReference type="SAM" id="MobiDB-lite"/>
    </source>
</evidence>
<evidence type="ECO:0000256" key="7">
    <source>
        <dbReference type="ARBA" id="ARBA00023136"/>
    </source>
</evidence>
<evidence type="ECO:0000256" key="3">
    <source>
        <dbReference type="ARBA" id="ARBA00022729"/>
    </source>
</evidence>
<dbReference type="SMART" id="SM00191">
    <property type="entry name" value="Int_alpha"/>
    <property type="match status" value="4"/>
</dbReference>
<dbReference type="InterPro" id="IPR013517">
    <property type="entry name" value="FG-GAP"/>
</dbReference>
<dbReference type="PROSITE" id="PS51470">
    <property type="entry name" value="FG_GAP"/>
    <property type="match status" value="3"/>
</dbReference>
<feature type="domain" description="Integrin alpha third immunoglobulin-like" evidence="13">
    <location>
        <begin position="893"/>
        <end position="1128"/>
    </location>
</feature>
<dbReference type="Gene3D" id="1.20.5.930">
    <property type="entry name" value="Bicelle-embedded integrin alpha(iib) transmembrane segment"/>
    <property type="match status" value="1"/>
</dbReference>
<keyword evidence="4" id="KW-0677">Repeat</keyword>
<proteinExistence type="inferred from homology"/>
<keyword evidence="7 11" id="KW-0472">Membrane</keyword>
<dbReference type="STRING" id="147828.A0A4V3SEW7"/>
<dbReference type="EMBL" id="SJOL01006464">
    <property type="protein sequence ID" value="TGZ66174.1"/>
    <property type="molecule type" value="Genomic_DNA"/>
</dbReference>
<dbReference type="InterPro" id="IPR048286">
    <property type="entry name" value="Integrin_alpha_Ig-like_3"/>
</dbReference>
<dbReference type="InterPro" id="IPR028994">
    <property type="entry name" value="Integrin_alpha_N"/>
</dbReference>
<evidence type="ECO:0000256" key="8">
    <source>
        <dbReference type="ARBA" id="ARBA00023170"/>
    </source>
</evidence>
<evidence type="ECO:0000256" key="4">
    <source>
        <dbReference type="ARBA" id="ARBA00022737"/>
    </source>
</evidence>
<dbReference type="GO" id="GO:0033627">
    <property type="term" value="P:cell adhesion mediated by integrin"/>
    <property type="evidence" value="ECO:0007669"/>
    <property type="project" value="TreeGrafter"/>
</dbReference>
<feature type="region of interest" description="Disordered" evidence="12">
    <location>
        <begin position="1035"/>
        <end position="1060"/>
    </location>
</feature>
<feature type="repeat" description="FG-GAP" evidence="10">
    <location>
        <begin position="291"/>
        <end position="356"/>
    </location>
</feature>
<dbReference type="SUPFAM" id="SSF69179">
    <property type="entry name" value="Integrin domains"/>
    <property type="match status" value="2"/>
</dbReference>
<keyword evidence="6 11" id="KW-0401">Integrin</keyword>
<keyword evidence="9" id="KW-0325">Glycoprotein</keyword>